<gene>
    <name evidence="2" type="ORF">A2390_00030</name>
</gene>
<organism evidence="2 3">
    <name type="scientific">Candidatus Liptonbacteria bacterium RIFOXYB1_FULL_36_10</name>
    <dbReference type="NCBI Taxonomy" id="1798654"/>
    <lineage>
        <taxon>Bacteria</taxon>
        <taxon>Candidatus Liptoniibacteriota</taxon>
    </lineage>
</organism>
<proteinExistence type="predicted"/>
<evidence type="ECO:0000259" key="1">
    <source>
        <dbReference type="Pfam" id="PF00551"/>
    </source>
</evidence>
<comment type="caution">
    <text evidence="2">The sequence shown here is derived from an EMBL/GenBank/DDBJ whole genome shotgun (WGS) entry which is preliminary data.</text>
</comment>
<name>A0A1G2CQD8_9BACT</name>
<dbReference type="AlphaFoldDB" id="A0A1G2CQD8"/>
<accession>A0A1G2CQD8</accession>
<feature type="domain" description="Formyl transferase N-terminal" evidence="1">
    <location>
        <begin position="99"/>
        <end position="172"/>
    </location>
</feature>
<dbReference type="InterPro" id="IPR002376">
    <property type="entry name" value="Formyl_transf_N"/>
</dbReference>
<dbReference type="EMBL" id="MHLE01000017">
    <property type="protein sequence ID" value="OGZ02861.1"/>
    <property type="molecule type" value="Genomic_DNA"/>
</dbReference>
<evidence type="ECO:0000313" key="2">
    <source>
        <dbReference type="EMBL" id="OGZ02861.1"/>
    </source>
</evidence>
<evidence type="ECO:0000313" key="3">
    <source>
        <dbReference type="Proteomes" id="UP000178599"/>
    </source>
</evidence>
<reference evidence="2 3" key="1">
    <citation type="journal article" date="2016" name="Nat. Commun.">
        <title>Thousands of microbial genomes shed light on interconnected biogeochemical processes in an aquifer system.</title>
        <authorList>
            <person name="Anantharaman K."/>
            <person name="Brown C.T."/>
            <person name="Hug L.A."/>
            <person name="Sharon I."/>
            <person name="Castelle C.J."/>
            <person name="Probst A.J."/>
            <person name="Thomas B.C."/>
            <person name="Singh A."/>
            <person name="Wilkins M.J."/>
            <person name="Karaoz U."/>
            <person name="Brodie E.L."/>
            <person name="Williams K.H."/>
            <person name="Hubbard S.S."/>
            <person name="Banfield J.F."/>
        </authorList>
    </citation>
    <scope>NUCLEOTIDE SEQUENCE [LARGE SCALE GENOMIC DNA]</scope>
</reference>
<dbReference type="Proteomes" id="UP000178599">
    <property type="component" value="Unassembled WGS sequence"/>
</dbReference>
<dbReference type="Pfam" id="PF00551">
    <property type="entry name" value="Formyl_trans_N"/>
    <property type="match status" value="1"/>
</dbReference>
<dbReference type="Gene3D" id="3.40.50.170">
    <property type="entry name" value="Formyl transferase, N-terminal domain"/>
    <property type="match status" value="1"/>
</dbReference>
<dbReference type="SUPFAM" id="SSF53328">
    <property type="entry name" value="Formyltransferase"/>
    <property type="match status" value="1"/>
</dbReference>
<protein>
    <recommendedName>
        <fullName evidence="1">Formyl transferase N-terminal domain-containing protein</fullName>
    </recommendedName>
</protein>
<dbReference type="InterPro" id="IPR036477">
    <property type="entry name" value="Formyl_transf_N_sf"/>
</dbReference>
<sequence>MKIVVFTGNQPRHFSLAERLNKIADRLSVFSEVSTFSPGMKEGVFRASPVMQRYFKEVVVAERERFGEPRLSPFGSRVLPMSAGELNSLPASAYLEAVEEADLIIVFGASYIKQPLVDLLVDKKAINIHLGVSPYYRGSSCNFWALYDKHPEMVGATIHYLSKGLDSGPMLFHCLPQPSKERDSFFLGMMAVEAALRGLISNVESGEIFKMEPAVQDKNKEMRYSCGRDFTDEIAEEYLANRLTLGEIKKGLEKRNMIKYLRPYILEE</sequence>